<protein>
    <submittedName>
        <fullName evidence="1">Uncharacterized protein</fullName>
    </submittedName>
</protein>
<name>W2LTQ6_PHYNI</name>
<dbReference type="Proteomes" id="UP000054423">
    <property type="component" value="Unassembled WGS sequence"/>
</dbReference>
<proteinExistence type="predicted"/>
<gene>
    <name evidence="1" type="ORF">L917_03173</name>
</gene>
<reference evidence="1" key="1">
    <citation type="submission" date="2013-11" db="EMBL/GenBank/DDBJ databases">
        <title>The Genome Sequence of Phytophthora parasitica CHvinca01.</title>
        <authorList>
            <consortium name="The Broad Institute Genomics Platform"/>
            <person name="Russ C."/>
            <person name="Tyler B."/>
            <person name="Panabieres F."/>
            <person name="Shan W."/>
            <person name="Tripathy S."/>
            <person name="Grunwald N."/>
            <person name="Machado M."/>
            <person name="Johnson C.S."/>
            <person name="Arredondo F."/>
            <person name="Hong C."/>
            <person name="Coffey M."/>
            <person name="Young S.K."/>
            <person name="Zeng Q."/>
            <person name="Gargeya S."/>
            <person name="Fitzgerald M."/>
            <person name="Abouelleil A."/>
            <person name="Alvarado L."/>
            <person name="Chapman S.B."/>
            <person name="Gainer-Dewar J."/>
            <person name="Goldberg J."/>
            <person name="Griggs A."/>
            <person name="Gujja S."/>
            <person name="Hansen M."/>
            <person name="Howarth C."/>
            <person name="Imamovic A."/>
            <person name="Ireland A."/>
            <person name="Larimer J."/>
            <person name="McCowan C."/>
            <person name="Murphy C."/>
            <person name="Pearson M."/>
            <person name="Poon T.W."/>
            <person name="Priest M."/>
            <person name="Roberts A."/>
            <person name="Saif S."/>
            <person name="Shea T."/>
            <person name="Sykes S."/>
            <person name="Wortman J."/>
            <person name="Nusbaum C."/>
            <person name="Birren B."/>
        </authorList>
    </citation>
    <scope>NUCLEOTIDE SEQUENCE [LARGE SCALE GENOMIC DNA]</scope>
    <source>
        <strain evidence="1">CHvinca01</strain>
    </source>
</reference>
<dbReference type="AlphaFoldDB" id="W2LTQ6"/>
<dbReference type="EMBL" id="KI678170">
    <property type="protein sequence ID" value="ETM00070.1"/>
    <property type="molecule type" value="Genomic_DNA"/>
</dbReference>
<sequence>MGVLGRYFHCKRTRRGPDTQRRRRWHGEETTSDCDVLERSPFRSSNRGAFFIARDQGRPFPFAYGVLGGPVKALFDPTACYALALAYPTGIAYICVVP</sequence>
<accession>W2LTQ6</accession>
<evidence type="ECO:0000313" key="1">
    <source>
        <dbReference type="EMBL" id="ETM00070.1"/>
    </source>
</evidence>
<organism evidence="1">
    <name type="scientific">Phytophthora nicotianae</name>
    <name type="common">Potato buckeye rot agent</name>
    <name type="synonym">Phytophthora parasitica</name>
    <dbReference type="NCBI Taxonomy" id="4792"/>
    <lineage>
        <taxon>Eukaryota</taxon>
        <taxon>Sar</taxon>
        <taxon>Stramenopiles</taxon>
        <taxon>Oomycota</taxon>
        <taxon>Peronosporomycetes</taxon>
        <taxon>Peronosporales</taxon>
        <taxon>Peronosporaceae</taxon>
        <taxon>Phytophthora</taxon>
    </lineage>
</organism>